<protein>
    <submittedName>
        <fullName evidence="2">Uncharacterized protein</fullName>
    </submittedName>
</protein>
<evidence type="ECO:0000313" key="1">
    <source>
        <dbReference type="Proteomes" id="UP000887565"/>
    </source>
</evidence>
<organism evidence="1 2">
    <name type="scientific">Romanomermis culicivorax</name>
    <name type="common">Nematode worm</name>
    <dbReference type="NCBI Taxonomy" id="13658"/>
    <lineage>
        <taxon>Eukaryota</taxon>
        <taxon>Metazoa</taxon>
        <taxon>Ecdysozoa</taxon>
        <taxon>Nematoda</taxon>
        <taxon>Enoplea</taxon>
        <taxon>Dorylaimia</taxon>
        <taxon>Mermithida</taxon>
        <taxon>Mermithoidea</taxon>
        <taxon>Mermithidae</taxon>
        <taxon>Romanomermis</taxon>
    </lineage>
</organism>
<sequence length="115" mass="12640">MIDIEFRYFNLSQGGMVEMRHSGNNSGGHHRQPVNPISLGGFPLKLSKSRPFAGGTGSGINSSGVNIVRHARLQKHSRGAGGFGTSKNSYSRTDKNIFSIKAAKYFFFKLTEEYV</sequence>
<dbReference type="AlphaFoldDB" id="A0A915HX75"/>
<accession>A0A915HX75</accession>
<dbReference type="WBParaSite" id="nRc.2.0.1.t06415-RA">
    <property type="protein sequence ID" value="nRc.2.0.1.t06415-RA"/>
    <property type="gene ID" value="nRc.2.0.1.g06415"/>
</dbReference>
<evidence type="ECO:0000313" key="2">
    <source>
        <dbReference type="WBParaSite" id="nRc.2.0.1.t06415-RA"/>
    </source>
</evidence>
<proteinExistence type="predicted"/>
<keyword evidence="1" id="KW-1185">Reference proteome</keyword>
<reference evidence="2" key="1">
    <citation type="submission" date="2022-11" db="UniProtKB">
        <authorList>
            <consortium name="WormBaseParasite"/>
        </authorList>
    </citation>
    <scope>IDENTIFICATION</scope>
</reference>
<dbReference type="Proteomes" id="UP000887565">
    <property type="component" value="Unplaced"/>
</dbReference>
<name>A0A915HX75_ROMCU</name>